<evidence type="ECO:0000256" key="1">
    <source>
        <dbReference type="ARBA" id="ARBA00004123"/>
    </source>
</evidence>
<keyword evidence="7" id="KW-1185">Reference proteome</keyword>
<organism evidence="7 8">
    <name type="scientific">Glossina fuscipes</name>
    <dbReference type="NCBI Taxonomy" id="7396"/>
    <lineage>
        <taxon>Eukaryota</taxon>
        <taxon>Metazoa</taxon>
        <taxon>Ecdysozoa</taxon>
        <taxon>Arthropoda</taxon>
        <taxon>Hexapoda</taxon>
        <taxon>Insecta</taxon>
        <taxon>Pterygota</taxon>
        <taxon>Neoptera</taxon>
        <taxon>Endopterygota</taxon>
        <taxon>Diptera</taxon>
        <taxon>Brachycera</taxon>
        <taxon>Muscomorpha</taxon>
        <taxon>Hippoboscoidea</taxon>
        <taxon>Glossinidae</taxon>
        <taxon>Glossina</taxon>
    </lineage>
</organism>
<dbReference type="Pfam" id="PF15365">
    <property type="entry name" value="PNRC"/>
    <property type="match status" value="1"/>
</dbReference>
<keyword evidence="5" id="KW-0539">Nucleus</keyword>
<feature type="compositionally biased region" description="Basic residues" evidence="6">
    <location>
        <begin position="281"/>
        <end position="294"/>
    </location>
</feature>
<evidence type="ECO:0000256" key="2">
    <source>
        <dbReference type="ARBA" id="ARBA00023015"/>
    </source>
</evidence>
<feature type="region of interest" description="Disordered" evidence="6">
    <location>
        <begin position="281"/>
        <end position="305"/>
    </location>
</feature>
<dbReference type="AlphaFoldDB" id="A0A9C5ZAQ4"/>
<evidence type="ECO:0000256" key="4">
    <source>
        <dbReference type="ARBA" id="ARBA00023163"/>
    </source>
</evidence>
<proteinExistence type="predicted"/>
<keyword evidence="2" id="KW-0805">Transcription regulation</keyword>
<dbReference type="RefSeq" id="XP_037896098.1">
    <property type="nucleotide sequence ID" value="XM_038040170.1"/>
</dbReference>
<dbReference type="KEGG" id="gfs:119641466"/>
<reference evidence="8" key="1">
    <citation type="submission" date="2025-08" db="UniProtKB">
        <authorList>
            <consortium name="RefSeq"/>
        </authorList>
    </citation>
    <scope>IDENTIFICATION</scope>
    <source>
        <tissue evidence="8">Whole body pupa</tissue>
    </source>
</reference>
<name>A0A9C5ZAQ4_9MUSC</name>
<protein>
    <submittedName>
        <fullName evidence="8">Protein naked cuticle</fullName>
    </submittedName>
</protein>
<feature type="compositionally biased region" description="Low complexity" evidence="6">
    <location>
        <begin position="126"/>
        <end position="142"/>
    </location>
</feature>
<evidence type="ECO:0000313" key="8">
    <source>
        <dbReference type="RefSeq" id="XP_037896098.1"/>
    </source>
</evidence>
<feature type="region of interest" description="Disordered" evidence="6">
    <location>
        <begin position="31"/>
        <end position="181"/>
    </location>
</feature>
<dbReference type="GeneID" id="119641466"/>
<feature type="compositionally biased region" description="Polar residues" evidence="6">
    <location>
        <begin position="162"/>
        <end position="174"/>
    </location>
</feature>
<keyword evidence="3" id="KW-0010">Activator</keyword>
<gene>
    <name evidence="8" type="primary">LOC119641466</name>
</gene>
<dbReference type="InterPro" id="IPR028322">
    <property type="entry name" value="PNRC-like_rgn"/>
</dbReference>
<dbReference type="Proteomes" id="UP000092443">
    <property type="component" value="Unplaced"/>
</dbReference>
<dbReference type="PANTHER" id="PTHR15405">
    <property type="entry name" value="PROLINE-RICH NUCLEAR RECEPTOR COACTIVATOR"/>
    <property type="match status" value="1"/>
</dbReference>
<sequence length="341" mass="35998">MTYSHNSVSNNLKMTTATAATAAAASTIRTKNVSHGGGGSGNSPPSTPSLSAHSNSIASSTNYQQQQQQQLILSSSPPGCPMSSGASTTSNCSSSSSVSSLGSAGNGSGGYFGSARKQQRNRQQQRRSPQQQAQHQPLHYQQAGSTNKRYGGSGQKQHDGQRSPQGQATRQSPASLLGGGLSVLYNTPTGLGHNMARKSRSKHTSPLVCVNGNGSGGKISPTVPLIPTALTHFAGSKCFDAPAPTALPKPPEHWTLNKSEEKMTSSAGPSLQSVINARYNHQRHHHHHHHHNHNHNSSGSSISSYAMDAHTYGGHVVKSSKRNLLDDFDTHNLKLLLNVQS</sequence>
<feature type="compositionally biased region" description="Low complexity" evidence="6">
    <location>
        <begin position="295"/>
        <end position="304"/>
    </location>
</feature>
<dbReference type="GO" id="GO:0016071">
    <property type="term" value="P:mRNA metabolic process"/>
    <property type="evidence" value="ECO:0007669"/>
    <property type="project" value="UniProtKB-ARBA"/>
</dbReference>
<keyword evidence="4" id="KW-0804">Transcription</keyword>
<evidence type="ECO:0000313" key="7">
    <source>
        <dbReference type="Proteomes" id="UP000092443"/>
    </source>
</evidence>
<evidence type="ECO:0000256" key="3">
    <source>
        <dbReference type="ARBA" id="ARBA00023159"/>
    </source>
</evidence>
<dbReference type="InterPro" id="IPR026780">
    <property type="entry name" value="PNRC1/2"/>
</dbReference>
<comment type="subcellular location">
    <subcellularLocation>
        <location evidence="1">Nucleus</location>
    </subcellularLocation>
</comment>
<evidence type="ECO:0000256" key="5">
    <source>
        <dbReference type="ARBA" id="ARBA00023242"/>
    </source>
</evidence>
<dbReference type="GO" id="GO:0005634">
    <property type="term" value="C:nucleus"/>
    <property type="evidence" value="ECO:0007669"/>
    <property type="project" value="UniProtKB-SubCell"/>
</dbReference>
<accession>A0A9C5ZAQ4</accession>
<feature type="compositionally biased region" description="Low complexity" evidence="6">
    <location>
        <begin position="42"/>
        <end position="103"/>
    </location>
</feature>
<evidence type="ECO:0000256" key="6">
    <source>
        <dbReference type="SAM" id="MobiDB-lite"/>
    </source>
</evidence>